<evidence type="ECO:0000256" key="1">
    <source>
        <dbReference type="ARBA" id="ARBA00004325"/>
    </source>
</evidence>
<evidence type="ECO:0000256" key="3">
    <source>
        <dbReference type="ARBA" id="ARBA00022448"/>
    </source>
</evidence>
<keyword evidence="9" id="KW-0066">ATP synthesis</keyword>
<keyword evidence="6" id="KW-0406">Ion transport</keyword>
<dbReference type="Proteomes" id="UP000799421">
    <property type="component" value="Unassembled WGS sequence"/>
</dbReference>
<evidence type="ECO:0000256" key="6">
    <source>
        <dbReference type="ARBA" id="ARBA00023065"/>
    </source>
</evidence>
<keyword evidence="7" id="KW-0496">Mitochondrion</keyword>
<dbReference type="AlphaFoldDB" id="A0A6A7C474"/>
<keyword evidence="5" id="KW-0375">Hydrogen ion transport</keyword>
<keyword evidence="4" id="KW-0138">CF(0)</keyword>
<sequence>MRAKALLLRQSRLAFQRRGQSTTGDAAAKAREGASDMAGKAQQGLSRVTSSAGSVLSNSASTVSKTLSSVGGRTGQIIQLVQRMIPPTTYYMRVLGELFKLTFQARNMAPPTMQTIERYMGSMRNSLRNPSSLMQQATRTAESTGKEAVNNPQSLMSRVRNMDSATMTSMAVVAAELLGFFSVGEMIGRFKIVGYRGETHH</sequence>
<keyword evidence="3" id="KW-0813">Transport</keyword>
<reference evidence="11" key="1">
    <citation type="journal article" date="2020" name="Stud. Mycol.">
        <title>101 Dothideomycetes genomes: a test case for predicting lifestyles and emergence of pathogens.</title>
        <authorList>
            <person name="Haridas S."/>
            <person name="Albert R."/>
            <person name="Binder M."/>
            <person name="Bloem J."/>
            <person name="Labutti K."/>
            <person name="Salamov A."/>
            <person name="Andreopoulos B."/>
            <person name="Baker S."/>
            <person name="Barry K."/>
            <person name="Bills G."/>
            <person name="Bluhm B."/>
            <person name="Cannon C."/>
            <person name="Castanera R."/>
            <person name="Culley D."/>
            <person name="Daum C."/>
            <person name="Ezra D."/>
            <person name="Gonzalez J."/>
            <person name="Henrissat B."/>
            <person name="Kuo A."/>
            <person name="Liang C."/>
            <person name="Lipzen A."/>
            <person name="Lutzoni F."/>
            <person name="Magnuson J."/>
            <person name="Mondo S."/>
            <person name="Nolan M."/>
            <person name="Ohm R."/>
            <person name="Pangilinan J."/>
            <person name="Park H.-J."/>
            <person name="Ramirez L."/>
            <person name="Alfaro M."/>
            <person name="Sun H."/>
            <person name="Tritt A."/>
            <person name="Yoshinaga Y."/>
            <person name="Zwiers L.-H."/>
            <person name="Turgeon B."/>
            <person name="Goodwin S."/>
            <person name="Spatafora J."/>
            <person name="Crous P."/>
            <person name="Grigoriev I."/>
        </authorList>
    </citation>
    <scope>NUCLEOTIDE SEQUENCE</scope>
    <source>
        <strain evidence="11">CBS 480.64</strain>
    </source>
</reference>
<dbReference type="InterPro" id="IPR006808">
    <property type="entry name" value="ATP_synth_F0_gsu_mt"/>
</dbReference>
<accession>A0A6A7C474</accession>
<dbReference type="GO" id="GO:0031966">
    <property type="term" value="C:mitochondrial membrane"/>
    <property type="evidence" value="ECO:0007669"/>
    <property type="project" value="UniProtKB-SubCell"/>
</dbReference>
<evidence type="ECO:0000256" key="9">
    <source>
        <dbReference type="ARBA" id="ARBA00023310"/>
    </source>
</evidence>
<evidence type="ECO:0000256" key="2">
    <source>
        <dbReference type="ARBA" id="ARBA00005699"/>
    </source>
</evidence>
<dbReference type="EMBL" id="MU005968">
    <property type="protein sequence ID" value="KAF2862042.1"/>
    <property type="molecule type" value="Genomic_DNA"/>
</dbReference>
<dbReference type="OrthoDB" id="437at2759"/>
<evidence type="ECO:0000256" key="4">
    <source>
        <dbReference type="ARBA" id="ARBA00022547"/>
    </source>
</evidence>
<evidence type="ECO:0000313" key="12">
    <source>
        <dbReference type="Proteomes" id="UP000799421"/>
    </source>
</evidence>
<keyword evidence="12" id="KW-1185">Reference proteome</keyword>
<dbReference type="Pfam" id="PF04718">
    <property type="entry name" value="ATP-synt_G"/>
    <property type="match status" value="1"/>
</dbReference>
<dbReference type="GO" id="GO:0015078">
    <property type="term" value="F:proton transmembrane transporter activity"/>
    <property type="evidence" value="ECO:0007669"/>
    <property type="project" value="InterPro"/>
</dbReference>
<keyword evidence="8" id="KW-0472">Membrane</keyword>
<comment type="similarity">
    <text evidence="2">Belongs to the ATPase g subunit family.</text>
</comment>
<dbReference type="GO" id="GO:0015986">
    <property type="term" value="P:proton motive force-driven ATP synthesis"/>
    <property type="evidence" value="ECO:0007669"/>
    <property type="project" value="InterPro"/>
</dbReference>
<evidence type="ECO:0000256" key="10">
    <source>
        <dbReference type="SAM" id="MobiDB-lite"/>
    </source>
</evidence>
<evidence type="ECO:0000313" key="11">
    <source>
        <dbReference type="EMBL" id="KAF2862042.1"/>
    </source>
</evidence>
<feature type="region of interest" description="Disordered" evidence="10">
    <location>
        <begin position="18"/>
        <end position="45"/>
    </location>
</feature>
<name>A0A6A7C474_9PEZI</name>
<gene>
    <name evidence="11" type="ORF">K470DRAFT_256300</name>
</gene>
<evidence type="ECO:0000256" key="5">
    <source>
        <dbReference type="ARBA" id="ARBA00022781"/>
    </source>
</evidence>
<evidence type="ECO:0000256" key="7">
    <source>
        <dbReference type="ARBA" id="ARBA00023128"/>
    </source>
</evidence>
<proteinExistence type="inferred from homology"/>
<dbReference type="GO" id="GO:0045259">
    <property type="term" value="C:proton-transporting ATP synthase complex"/>
    <property type="evidence" value="ECO:0007669"/>
    <property type="project" value="UniProtKB-KW"/>
</dbReference>
<comment type="subcellular location">
    <subcellularLocation>
        <location evidence="1">Mitochondrion membrane</location>
    </subcellularLocation>
</comment>
<organism evidence="11 12">
    <name type="scientific">Piedraia hortae CBS 480.64</name>
    <dbReference type="NCBI Taxonomy" id="1314780"/>
    <lineage>
        <taxon>Eukaryota</taxon>
        <taxon>Fungi</taxon>
        <taxon>Dikarya</taxon>
        <taxon>Ascomycota</taxon>
        <taxon>Pezizomycotina</taxon>
        <taxon>Dothideomycetes</taxon>
        <taxon>Dothideomycetidae</taxon>
        <taxon>Capnodiales</taxon>
        <taxon>Piedraiaceae</taxon>
        <taxon>Piedraia</taxon>
    </lineage>
</organism>
<evidence type="ECO:0000256" key="8">
    <source>
        <dbReference type="ARBA" id="ARBA00023136"/>
    </source>
</evidence>
<protein>
    <submittedName>
        <fullName evidence="11">F-type H+-transporting ATPase subunit G</fullName>
    </submittedName>
</protein>